<dbReference type="Pfam" id="PF01697">
    <property type="entry name" value="Glyco_transf_92"/>
    <property type="match status" value="2"/>
</dbReference>
<dbReference type="InterPro" id="IPR008166">
    <property type="entry name" value="Glyco_transf_92"/>
</dbReference>
<comment type="subcellular location">
    <subcellularLocation>
        <location evidence="1">Membrane</location>
        <topology evidence="1">Single-pass membrane protein</topology>
    </subcellularLocation>
</comment>
<dbReference type="InterPro" id="IPR006311">
    <property type="entry name" value="TAT_signal"/>
</dbReference>
<dbReference type="PROSITE" id="PS51318">
    <property type="entry name" value="TAT"/>
    <property type="match status" value="1"/>
</dbReference>
<evidence type="ECO:0000256" key="4">
    <source>
        <dbReference type="ARBA" id="ARBA00022679"/>
    </source>
</evidence>
<feature type="region of interest" description="Disordered" evidence="9">
    <location>
        <begin position="40"/>
        <end position="87"/>
    </location>
</feature>
<reference evidence="11" key="1">
    <citation type="submission" date="2015-12" db="EMBL/GenBank/DDBJ databases">
        <title>Update maize B73 reference genome by single molecule sequencing technologies.</title>
        <authorList>
            <consortium name="Maize Genome Sequencing Project"/>
            <person name="Ware D."/>
        </authorList>
    </citation>
    <scope>NUCLEOTIDE SEQUENCE</scope>
    <source>
        <tissue evidence="11">Seedling</tissue>
    </source>
</reference>
<dbReference type="EMBL" id="CM000782">
    <property type="protein sequence ID" value="AQK80837.1"/>
    <property type="molecule type" value="Genomic_DNA"/>
</dbReference>
<name>A0A1D6LMP1_MAIZE</name>
<evidence type="ECO:0000256" key="5">
    <source>
        <dbReference type="ARBA" id="ARBA00022692"/>
    </source>
</evidence>
<keyword evidence="10" id="KW-0732">Signal</keyword>
<dbReference type="STRING" id="4577.A0A1D6LMP1"/>
<dbReference type="PaxDb" id="4577-GRMZM2G413135_P01"/>
<feature type="compositionally biased region" description="Low complexity" evidence="9">
    <location>
        <begin position="40"/>
        <end position="50"/>
    </location>
</feature>
<evidence type="ECO:0000256" key="2">
    <source>
        <dbReference type="ARBA" id="ARBA00007647"/>
    </source>
</evidence>
<dbReference type="PANTHER" id="PTHR21461:SF69">
    <property type="entry name" value="GLYCOSYLTRANSFERASE FAMILY 92 PROTEIN"/>
    <property type="match status" value="1"/>
</dbReference>
<gene>
    <name evidence="11" type="ORF">ZEAMMB73_Zm00001d036357</name>
</gene>
<keyword evidence="6" id="KW-1133">Transmembrane helix</keyword>
<organism evidence="11">
    <name type="scientific">Zea mays</name>
    <name type="common">Maize</name>
    <dbReference type="NCBI Taxonomy" id="4577"/>
    <lineage>
        <taxon>Eukaryota</taxon>
        <taxon>Viridiplantae</taxon>
        <taxon>Streptophyta</taxon>
        <taxon>Embryophyta</taxon>
        <taxon>Tracheophyta</taxon>
        <taxon>Spermatophyta</taxon>
        <taxon>Magnoliopsida</taxon>
        <taxon>Liliopsida</taxon>
        <taxon>Poales</taxon>
        <taxon>Poaceae</taxon>
        <taxon>PACMAD clade</taxon>
        <taxon>Panicoideae</taxon>
        <taxon>Andropogonodae</taxon>
        <taxon>Andropogoneae</taxon>
        <taxon>Tripsacinae</taxon>
        <taxon>Zea</taxon>
    </lineage>
</organism>
<evidence type="ECO:0000256" key="9">
    <source>
        <dbReference type="SAM" id="MobiDB-lite"/>
    </source>
</evidence>
<protein>
    <recommendedName>
        <fullName evidence="8">Glycosyltransferase family 92 protein</fullName>
        <ecNumber evidence="8">2.4.1.-</ecNumber>
    </recommendedName>
</protein>
<evidence type="ECO:0000256" key="7">
    <source>
        <dbReference type="ARBA" id="ARBA00023136"/>
    </source>
</evidence>
<dbReference type="eggNOG" id="ENOG502QTF9">
    <property type="taxonomic scope" value="Eukaryota"/>
</dbReference>
<evidence type="ECO:0000256" key="1">
    <source>
        <dbReference type="ARBA" id="ARBA00004167"/>
    </source>
</evidence>
<dbReference type="GO" id="GO:0016020">
    <property type="term" value="C:membrane"/>
    <property type="evidence" value="ECO:0007669"/>
    <property type="project" value="UniProtKB-SubCell"/>
</dbReference>
<evidence type="ECO:0000256" key="8">
    <source>
        <dbReference type="RuleBase" id="RU366017"/>
    </source>
</evidence>
<keyword evidence="5" id="KW-0812">Transmembrane</keyword>
<feature type="compositionally biased region" description="Basic and acidic residues" evidence="9">
    <location>
        <begin position="65"/>
        <end position="87"/>
    </location>
</feature>
<dbReference type="PANTHER" id="PTHR21461">
    <property type="entry name" value="GLYCOSYLTRANSFERASE FAMILY 92 PROTEIN"/>
    <property type="match status" value="1"/>
</dbReference>
<feature type="chain" id="PRO_5010806646" description="Glycosyltransferase family 92 protein" evidence="10">
    <location>
        <begin position="31"/>
        <end position="617"/>
    </location>
</feature>
<accession>A0A1D6LMP1</accession>
<evidence type="ECO:0000256" key="10">
    <source>
        <dbReference type="SAM" id="SignalP"/>
    </source>
</evidence>
<evidence type="ECO:0000256" key="6">
    <source>
        <dbReference type="ARBA" id="ARBA00022989"/>
    </source>
</evidence>
<keyword evidence="3 8" id="KW-0328">Glycosyltransferase</keyword>
<keyword evidence="7" id="KW-0472">Membrane</keyword>
<feature type="signal peptide" evidence="10">
    <location>
        <begin position="1"/>
        <end position="30"/>
    </location>
</feature>
<proteinExistence type="inferred from homology"/>
<dbReference type="InParanoid" id="A0A1D6LMP1"/>
<dbReference type="GO" id="GO:0016757">
    <property type="term" value="F:glycosyltransferase activity"/>
    <property type="evidence" value="ECO:0007669"/>
    <property type="project" value="UniProtKB-UniRule"/>
</dbReference>
<evidence type="ECO:0000313" key="11">
    <source>
        <dbReference type="EMBL" id="AQK80837.1"/>
    </source>
</evidence>
<dbReference type="EC" id="2.4.1.-" evidence="8"/>
<evidence type="ECO:0000256" key="3">
    <source>
        <dbReference type="ARBA" id="ARBA00022676"/>
    </source>
</evidence>
<comment type="similarity">
    <text evidence="2 8">Belongs to the glycosyltransferase 92 family.</text>
</comment>
<dbReference type="FunCoup" id="A0A1D6LMP1">
    <property type="interactions" value="2901"/>
</dbReference>
<dbReference type="AlphaFoldDB" id="A0A1D6LMP1"/>
<keyword evidence="4 8" id="KW-0808">Transferase</keyword>
<sequence>MQPPPPPSSRRRAITRALLCLLFLAALSLAAMIAFATSTPSSASSPARRALQIVPPRRRQPLTAVRKDGGENEARPASDSSGLDHPDAVLLPDWEVLVLLRPDDDAHGTTAANATCVFPGGATSPARQLGRMPTSGRRAYTCVMPRPERASSRPFRAPRLVVAATAPSSPAAAARSKTPEMTRWNGRLVYDSAALADDGGGGVLVFAKGVNPRQGVNRDAADIRCIYYRRCTAGEVVVASLPAATSAQHVFRCPAPPAAGAQQLRVTLAVAGEDPIPSVATYMPLPPAAQTTTTKKEKELICACTMVRDVAKFLREWVVYHAAVGVDRFHVYDNGSGDDLEGEEAGFSYAAAAHRDSCEWMAFIDVDEFIFSASWAGRGEAAKSMLRLVVDAVEPDVGQVTLGCRDFGPSGQTRHPQEGVTQGYTCRRRAEERHKSVVRLDSVAPSLVNSVHHFELRSEFRWERSKDARVNHYKYQAWDEFKAKFRRRVSTYVADWTDRVSFGSHIGNIMSNHFELRPEFRWERSRDARVNHYKYQAWDEFKAKFRRCVSTYVADWTDRVNNGSKDRTPGLGFEAVEPTEWSHMFCEVEDALLRDVTRRWFGVGFTGINHKRLEHSF</sequence>
<dbReference type="OMA" id="EFRWERS"/>
<dbReference type="ExpressionAtlas" id="A0A1D6LMP1">
    <property type="expression patterns" value="baseline and differential"/>
</dbReference>